<accession>A0A4P6F7X1</accession>
<name>A0A4P6F7X1_9MICO</name>
<dbReference type="EMBL" id="CP035493">
    <property type="protein sequence ID" value="QAY71615.1"/>
    <property type="molecule type" value="Genomic_DNA"/>
</dbReference>
<reference evidence="1 2" key="1">
    <citation type="submission" date="2019-01" db="EMBL/GenBank/DDBJ databases">
        <title>Genome sequencing of strain FW10M-9.</title>
        <authorList>
            <person name="Heo J."/>
            <person name="Kim S.-J."/>
            <person name="Kim J.-S."/>
            <person name="Hong S.-B."/>
            <person name="Kwon S.-W."/>
        </authorList>
    </citation>
    <scope>NUCLEOTIDE SEQUENCE [LARGE SCALE GENOMIC DNA]</scope>
    <source>
        <strain evidence="1 2">FW10M-9</strain>
    </source>
</reference>
<protein>
    <submittedName>
        <fullName evidence="1">Uncharacterized protein</fullName>
    </submittedName>
</protein>
<proteinExistence type="predicted"/>
<organism evidence="1 2">
    <name type="scientific">Xylanimonas protaetiae</name>
    <dbReference type="NCBI Taxonomy" id="2509457"/>
    <lineage>
        <taxon>Bacteria</taxon>
        <taxon>Bacillati</taxon>
        <taxon>Actinomycetota</taxon>
        <taxon>Actinomycetes</taxon>
        <taxon>Micrococcales</taxon>
        <taxon>Promicromonosporaceae</taxon>
        <taxon>Xylanimonas</taxon>
    </lineage>
</organism>
<dbReference type="OrthoDB" id="9831913at2"/>
<dbReference type="KEGG" id="xya:ET471_17550"/>
<sequence>MSDPVLSPHDDEARYDAYDVTRSALLALAEQVPFDSLVDYHAIIWILDGLCDDLPRPARRTFELLPKADTFQIAWGGLTHLAELCDDDARYFVARNILDVAWTDDVAADGEQR</sequence>
<dbReference type="Proteomes" id="UP000292118">
    <property type="component" value="Chromosome"/>
</dbReference>
<gene>
    <name evidence="1" type="ORF">ET471_17550</name>
</gene>
<evidence type="ECO:0000313" key="1">
    <source>
        <dbReference type="EMBL" id="QAY71615.1"/>
    </source>
</evidence>
<dbReference type="RefSeq" id="WP_129190475.1">
    <property type="nucleotide sequence ID" value="NZ_CP035493.1"/>
</dbReference>
<dbReference type="AlphaFoldDB" id="A0A4P6F7X1"/>
<keyword evidence="2" id="KW-1185">Reference proteome</keyword>
<evidence type="ECO:0000313" key="2">
    <source>
        <dbReference type="Proteomes" id="UP000292118"/>
    </source>
</evidence>